<evidence type="ECO:0000256" key="3">
    <source>
        <dbReference type="ARBA" id="ARBA00004991"/>
    </source>
</evidence>
<evidence type="ECO:0000313" key="22">
    <source>
        <dbReference type="EMBL" id="KAF6042986.1"/>
    </source>
</evidence>
<dbReference type="PRINTS" id="PR00081">
    <property type="entry name" value="GDHRDH"/>
</dbReference>
<comment type="catalytic activity">
    <reaction evidence="19">
        <text>sphinganine + NADP(+) = 3-oxosphinganine + NADPH + H(+)</text>
        <dbReference type="Rhea" id="RHEA:22640"/>
        <dbReference type="ChEBI" id="CHEBI:15378"/>
        <dbReference type="ChEBI" id="CHEBI:57783"/>
        <dbReference type="ChEBI" id="CHEBI:57817"/>
        <dbReference type="ChEBI" id="CHEBI:58299"/>
        <dbReference type="ChEBI" id="CHEBI:58349"/>
        <dbReference type="EC" id="1.1.1.102"/>
    </reaction>
    <physiologicalReaction direction="right-to-left" evidence="19">
        <dbReference type="Rhea" id="RHEA:22642"/>
    </physiologicalReaction>
</comment>
<evidence type="ECO:0000256" key="9">
    <source>
        <dbReference type="ARBA" id="ARBA00022919"/>
    </source>
</evidence>
<dbReference type="Proteomes" id="UP000590412">
    <property type="component" value="Unassembled WGS sequence"/>
</dbReference>
<keyword evidence="13 21" id="KW-0472">Membrane</keyword>
<comment type="function">
    <text evidence="18">Catalyzes the reduction of 3'-oxosphinganine (3-ketodihydrosphingosine/KDS) to sphinganine (dihydrosphingosine/DHS), the second step of de novo sphingolipid biosynthesis.</text>
</comment>
<evidence type="ECO:0000256" key="16">
    <source>
        <dbReference type="ARBA" id="ARBA00029797"/>
    </source>
</evidence>
<feature type="compositionally biased region" description="Low complexity" evidence="20">
    <location>
        <begin position="153"/>
        <end position="172"/>
    </location>
</feature>
<evidence type="ECO:0000256" key="19">
    <source>
        <dbReference type="ARBA" id="ARBA00048930"/>
    </source>
</evidence>
<dbReference type="PANTHER" id="PTHR43550:SF3">
    <property type="entry name" value="3-KETODIHYDROSPHINGOSINE REDUCTASE"/>
    <property type="match status" value="1"/>
</dbReference>
<dbReference type="GO" id="GO:0005811">
    <property type="term" value="C:lipid droplet"/>
    <property type="evidence" value="ECO:0007669"/>
    <property type="project" value="EnsemblFungi"/>
</dbReference>
<evidence type="ECO:0000256" key="12">
    <source>
        <dbReference type="ARBA" id="ARBA00023098"/>
    </source>
</evidence>
<dbReference type="GO" id="GO:0005789">
    <property type="term" value="C:endoplasmic reticulum membrane"/>
    <property type="evidence" value="ECO:0007669"/>
    <property type="project" value="UniProtKB-SubCell"/>
</dbReference>
<dbReference type="EC" id="1.1.1.102" evidence="14"/>
<evidence type="ECO:0000256" key="7">
    <source>
        <dbReference type="ARBA" id="ARBA00022824"/>
    </source>
</evidence>
<organism evidence="22 23">
    <name type="scientific">Candida parapsilosis</name>
    <name type="common">Yeast</name>
    <dbReference type="NCBI Taxonomy" id="5480"/>
    <lineage>
        <taxon>Eukaryota</taxon>
        <taxon>Fungi</taxon>
        <taxon>Dikarya</taxon>
        <taxon>Ascomycota</taxon>
        <taxon>Saccharomycotina</taxon>
        <taxon>Pichiomycetes</taxon>
        <taxon>Debaryomycetaceae</taxon>
        <taxon>Candida/Lodderomyces clade</taxon>
        <taxon>Candida</taxon>
    </lineage>
</organism>
<keyword evidence="11" id="KW-0560">Oxidoreductase</keyword>
<dbReference type="GO" id="GO:0000166">
    <property type="term" value="F:nucleotide binding"/>
    <property type="evidence" value="ECO:0007669"/>
    <property type="project" value="UniProtKB-KW"/>
</dbReference>
<dbReference type="PANTHER" id="PTHR43550">
    <property type="entry name" value="3-KETODIHYDROSPHINGOSINE REDUCTASE"/>
    <property type="match status" value="1"/>
</dbReference>
<reference evidence="22" key="1">
    <citation type="submission" date="2020-03" db="EMBL/GenBank/DDBJ databases">
        <title>FDA dAtabase for Regulatory Grade micrObial Sequences (FDA-ARGOS): Supporting development and validation of Infectious Disease Dx tests.</title>
        <authorList>
            <person name="Campos J."/>
            <person name="Goldberg B."/>
            <person name="Tallon L."/>
            <person name="Sadzewicz L."/>
            <person name="Vavikolanu K."/>
            <person name="Mehta A."/>
            <person name="Aluvathingal J."/>
            <person name="Nadendla S."/>
            <person name="Nandy P."/>
            <person name="Geyer C."/>
            <person name="Yan Y."/>
            <person name="Sichtig H."/>
        </authorList>
    </citation>
    <scope>NUCLEOTIDE SEQUENCE [LARGE SCALE GENOMIC DNA]</scope>
    <source>
        <strain evidence="22">FDAARGOS_652</strain>
    </source>
</reference>
<feature type="transmembrane region" description="Helical" evidence="21">
    <location>
        <begin position="302"/>
        <end position="324"/>
    </location>
</feature>
<comment type="pathway">
    <text evidence="3">Sphingolipid metabolism.</text>
</comment>
<protein>
    <recommendedName>
        <fullName evidence="15">3-ketodihydrosphingosine reductase TSC10</fullName>
        <ecNumber evidence="14">1.1.1.102</ecNumber>
    </recommendedName>
    <alternativeName>
        <fullName evidence="17">3-dehydrosphinganine reductase</fullName>
    </alternativeName>
    <alternativeName>
        <fullName evidence="16">KDS reductase</fullName>
    </alternativeName>
</protein>
<dbReference type="OrthoDB" id="10267115at2759"/>
<evidence type="ECO:0000256" key="10">
    <source>
        <dbReference type="ARBA" id="ARBA00022989"/>
    </source>
</evidence>
<keyword evidence="12" id="KW-0443">Lipid metabolism</keyword>
<proteinExistence type="inferred from homology"/>
<dbReference type="SUPFAM" id="SSF51735">
    <property type="entry name" value="NAD(P)-binding Rossmann-fold domains"/>
    <property type="match status" value="1"/>
</dbReference>
<evidence type="ECO:0000256" key="2">
    <source>
        <dbReference type="ARBA" id="ARBA00004760"/>
    </source>
</evidence>
<evidence type="ECO:0000256" key="14">
    <source>
        <dbReference type="ARBA" id="ARBA00026112"/>
    </source>
</evidence>
<dbReference type="InterPro" id="IPR045022">
    <property type="entry name" value="KDSR-like"/>
</dbReference>
<dbReference type="FunFam" id="3.40.50.720:FF:000578">
    <property type="entry name" value="3-ketodihydrosphingosine reductase"/>
    <property type="match status" value="1"/>
</dbReference>
<dbReference type="AlphaFoldDB" id="A0A8X7NHH2"/>
<keyword evidence="8" id="KW-0521">NADP</keyword>
<comment type="pathway">
    <text evidence="2">Lipid metabolism; sphingolipid metabolism.</text>
</comment>
<feature type="region of interest" description="Disordered" evidence="20">
    <location>
        <begin position="153"/>
        <end position="176"/>
    </location>
</feature>
<dbReference type="GO" id="GO:0047560">
    <property type="term" value="F:3-dehydrosphinganine reductase activity"/>
    <property type="evidence" value="ECO:0007669"/>
    <property type="project" value="UniProtKB-EC"/>
</dbReference>
<dbReference type="CDD" id="cd08939">
    <property type="entry name" value="KDSR-like_SDR_c"/>
    <property type="match status" value="1"/>
</dbReference>
<dbReference type="Gene3D" id="3.40.50.720">
    <property type="entry name" value="NAD(P)-binding Rossmann-like Domain"/>
    <property type="match status" value="1"/>
</dbReference>
<accession>A0A8X7NHH2</accession>
<dbReference type="GO" id="GO:0006666">
    <property type="term" value="P:3-keto-sphinganine metabolic process"/>
    <property type="evidence" value="ECO:0007669"/>
    <property type="project" value="EnsemblFungi"/>
</dbReference>
<evidence type="ECO:0000256" key="6">
    <source>
        <dbReference type="ARBA" id="ARBA00022741"/>
    </source>
</evidence>
<keyword evidence="7" id="KW-0256">Endoplasmic reticulum</keyword>
<dbReference type="GO" id="GO:0030148">
    <property type="term" value="P:sphingolipid biosynthetic process"/>
    <property type="evidence" value="ECO:0007669"/>
    <property type="project" value="EnsemblFungi"/>
</dbReference>
<evidence type="ECO:0000256" key="13">
    <source>
        <dbReference type="ARBA" id="ARBA00023136"/>
    </source>
</evidence>
<evidence type="ECO:0000256" key="8">
    <source>
        <dbReference type="ARBA" id="ARBA00022857"/>
    </source>
</evidence>
<evidence type="ECO:0000256" key="1">
    <source>
        <dbReference type="ARBA" id="ARBA00004389"/>
    </source>
</evidence>
<dbReference type="EMBL" id="JABWAB010000013">
    <property type="protein sequence ID" value="KAF6042986.1"/>
    <property type="molecule type" value="Genomic_DNA"/>
</dbReference>
<evidence type="ECO:0000256" key="17">
    <source>
        <dbReference type="ARBA" id="ARBA00032891"/>
    </source>
</evidence>
<evidence type="ECO:0000313" key="23">
    <source>
        <dbReference type="Proteomes" id="UP000590412"/>
    </source>
</evidence>
<evidence type="ECO:0000256" key="20">
    <source>
        <dbReference type="SAM" id="MobiDB-lite"/>
    </source>
</evidence>
<evidence type="ECO:0000256" key="15">
    <source>
        <dbReference type="ARBA" id="ARBA00026241"/>
    </source>
</evidence>
<gene>
    <name evidence="22" type="ORF">FOB60_005740</name>
</gene>
<comment type="subcellular location">
    <subcellularLocation>
        <location evidence="1">Endoplasmic reticulum membrane</location>
        <topology evidence="1">Single-pass membrane protein</topology>
    </subcellularLocation>
</comment>
<keyword evidence="5 21" id="KW-0812">Transmembrane</keyword>
<dbReference type="Pfam" id="PF00106">
    <property type="entry name" value="adh_short"/>
    <property type="match status" value="2"/>
</dbReference>
<dbReference type="InterPro" id="IPR036291">
    <property type="entry name" value="NAD(P)-bd_dom_sf"/>
</dbReference>
<evidence type="ECO:0000256" key="4">
    <source>
        <dbReference type="ARBA" id="ARBA00006484"/>
    </source>
</evidence>
<comment type="caution">
    <text evidence="22">The sequence shown here is derived from an EMBL/GenBank/DDBJ whole genome shotgun (WGS) entry which is preliminary data.</text>
</comment>
<evidence type="ECO:0000256" key="5">
    <source>
        <dbReference type="ARBA" id="ARBA00022692"/>
    </source>
</evidence>
<keyword evidence="10 21" id="KW-1133">Transmembrane helix</keyword>
<keyword evidence="6" id="KW-0547">Nucleotide-binding</keyword>
<dbReference type="InterPro" id="IPR002347">
    <property type="entry name" value="SDR_fam"/>
</dbReference>
<keyword evidence="9" id="KW-0746">Sphingolipid metabolism</keyword>
<evidence type="ECO:0000256" key="11">
    <source>
        <dbReference type="ARBA" id="ARBA00023002"/>
    </source>
</evidence>
<evidence type="ECO:0000256" key="18">
    <source>
        <dbReference type="ARBA" id="ARBA00044737"/>
    </source>
</evidence>
<evidence type="ECO:0000256" key="21">
    <source>
        <dbReference type="SAM" id="Phobius"/>
    </source>
</evidence>
<sequence>MWFSKSNFPVDGKTAIIVGASQGIGADIATKLYHKNCSVILVARTQSKLDQQVKRILDMPKQSYPGKNHTAKIACYSCDASNYDDFVNLWKQITAHGYDPTIIFCCAGSSVPKLFNDLTSRDLDAGIDINYRTALNVIHSGFKHLLAINSGDSSSSTSPSSSPPSSSSSSSSPIPPHEWPQRHIIIFSSVVSFFPFVGYSQYAPMKAALESLSVILRQELKPYNYRVSCVFPGNFQSEGFDEEQKTKPQLTRTIEGPSVPIPSSVCADMVFDQLSKGYDTITTDFIGWVLGCSTLGILPRQWGVFQVIVSFILSIFAPVINWSIAREIKKHFSEEARKID</sequence>
<comment type="similarity">
    <text evidence="4">Belongs to the short-chain dehydrogenases/reductases (SDR) family.</text>
</comment>
<name>A0A8X7NHH2_CANPA</name>